<dbReference type="EMBL" id="BLLK01000040">
    <property type="protein sequence ID" value="GFH50649.1"/>
    <property type="molecule type" value="Genomic_DNA"/>
</dbReference>
<name>A0AAD3CRV5_9STRA</name>
<comment type="caution">
    <text evidence="1">The sequence shown here is derived from an EMBL/GenBank/DDBJ whole genome shotgun (WGS) entry which is preliminary data.</text>
</comment>
<gene>
    <name evidence="1" type="ORF">CTEN210_07125</name>
</gene>
<protein>
    <submittedName>
        <fullName evidence="1">Uncharacterized protein</fullName>
    </submittedName>
</protein>
<evidence type="ECO:0000313" key="1">
    <source>
        <dbReference type="EMBL" id="GFH50649.1"/>
    </source>
</evidence>
<accession>A0AAD3CRV5</accession>
<sequence length="214" mass="24523">MSDVTIYLNKSEENKTTAIELLKNVFNGRNLIIHTPNETGDPSFDLLSNNLRMNKQNGAIRALGDAFDDGLFSGYDWVIRVNPDVIIRNETQILDIILYDQTATAIIVDCSVYKRKTKPSLPILVHTDFFVLRTRDLPRDIFKNHYGLSNAEAIFTKQIEDRILRQGRHRLMENLAPLSRKCRVGDRRSLDSIPVTHFHPLPKTMSINSCPLKF</sequence>
<reference evidence="1 2" key="1">
    <citation type="journal article" date="2021" name="Sci. Rep.">
        <title>The genome of the diatom Chaetoceros tenuissimus carries an ancient integrated fragment of an extant virus.</title>
        <authorList>
            <person name="Hongo Y."/>
            <person name="Kimura K."/>
            <person name="Takaki Y."/>
            <person name="Yoshida Y."/>
            <person name="Baba S."/>
            <person name="Kobayashi G."/>
            <person name="Nagasaki K."/>
            <person name="Hano T."/>
            <person name="Tomaru Y."/>
        </authorList>
    </citation>
    <scope>NUCLEOTIDE SEQUENCE [LARGE SCALE GENOMIC DNA]</scope>
    <source>
        <strain evidence="1 2">NIES-3715</strain>
    </source>
</reference>
<dbReference type="Proteomes" id="UP001054902">
    <property type="component" value="Unassembled WGS sequence"/>
</dbReference>
<organism evidence="1 2">
    <name type="scientific">Chaetoceros tenuissimus</name>
    <dbReference type="NCBI Taxonomy" id="426638"/>
    <lineage>
        <taxon>Eukaryota</taxon>
        <taxon>Sar</taxon>
        <taxon>Stramenopiles</taxon>
        <taxon>Ochrophyta</taxon>
        <taxon>Bacillariophyta</taxon>
        <taxon>Coscinodiscophyceae</taxon>
        <taxon>Chaetocerotophycidae</taxon>
        <taxon>Chaetocerotales</taxon>
        <taxon>Chaetocerotaceae</taxon>
        <taxon>Chaetoceros</taxon>
    </lineage>
</organism>
<evidence type="ECO:0000313" key="2">
    <source>
        <dbReference type="Proteomes" id="UP001054902"/>
    </source>
</evidence>
<keyword evidence="2" id="KW-1185">Reference proteome</keyword>
<dbReference type="AlphaFoldDB" id="A0AAD3CRV5"/>
<proteinExistence type="predicted"/>